<dbReference type="Gene3D" id="1.25.40.10">
    <property type="entry name" value="Tetratricopeptide repeat domain"/>
    <property type="match status" value="1"/>
</dbReference>
<dbReference type="PANTHER" id="PTHR47926">
    <property type="entry name" value="PENTATRICOPEPTIDE REPEAT-CONTAINING PROTEIN"/>
    <property type="match status" value="1"/>
</dbReference>
<sequence>MVERYFDAGRDGQGFRLFVRMLRSGIQPNEFTYRGVLRAYAEFTCEKLGKQGAWSNDKKSRAGDSCFAESALVHIYSKYGDMGTAVGVFRGMPKPDLVSWTASSWIEAGTRVHVFLVGDKLHPQAEEIYALLKKAVSEDEGRRMSMHMLNCFFCQMQKKGEDSQPDRISVTQTYMDVRLSNVTSICLLK</sequence>
<evidence type="ECO:0008006" key="3">
    <source>
        <dbReference type="Google" id="ProtNLM"/>
    </source>
</evidence>
<dbReference type="OrthoDB" id="185373at2759"/>
<keyword evidence="2" id="KW-1185">Reference proteome</keyword>
<name>A0A811SGN8_9POAL</name>
<accession>A0A811SGN8</accession>
<dbReference type="Pfam" id="PF20430">
    <property type="entry name" value="Eplus_motif"/>
    <property type="match status" value="1"/>
</dbReference>
<dbReference type="Proteomes" id="UP000604825">
    <property type="component" value="Unassembled WGS sequence"/>
</dbReference>
<organism evidence="1 2">
    <name type="scientific">Miscanthus lutarioriparius</name>
    <dbReference type="NCBI Taxonomy" id="422564"/>
    <lineage>
        <taxon>Eukaryota</taxon>
        <taxon>Viridiplantae</taxon>
        <taxon>Streptophyta</taxon>
        <taxon>Embryophyta</taxon>
        <taxon>Tracheophyta</taxon>
        <taxon>Spermatophyta</taxon>
        <taxon>Magnoliopsida</taxon>
        <taxon>Liliopsida</taxon>
        <taxon>Poales</taxon>
        <taxon>Poaceae</taxon>
        <taxon>PACMAD clade</taxon>
        <taxon>Panicoideae</taxon>
        <taxon>Andropogonodae</taxon>
        <taxon>Andropogoneae</taxon>
        <taxon>Saccharinae</taxon>
        <taxon>Miscanthus</taxon>
    </lineage>
</organism>
<dbReference type="GO" id="GO:0009451">
    <property type="term" value="P:RNA modification"/>
    <property type="evidence" value="ECO:0007669"/>
    <property type="project" value="InterPro"/>
</dbReference>
<evidence type="ECO:0000313" key="2">
    <source>
        <dbReference type="Proteomes" id="UP000604825"/>
    </source>
</evidence>
<comment type="caution">
    <text evidence="1">The sequence shown here is derived from an EMBL/GenBank/DDBJ whole genome shotgun (WGS) entry which is preliminary data.</text>
</comment>
<dbReference type="InterPro" id="IPR011990">
    <property type="entry name" value="TPR-like_helical_dom_sf"/>
</dbReference>
<dbReference type="InterPro" id="IPR046849">
    <property type="entry name" value="E2_motif"/>
</dbReference>
<dbReference type="AlphaFoldDB" id="A0A811SGN8"/>
<dbReference type="EMBL" id="CAJGYO010000190">
    <property type="protein sequence ID" value="CAD6341345.1"/>
    <property type="molecule type" value="Genomic_DNA"/>
</dbReference>
<reference evidence="1" key="1">
    <citation type="submission" date="2020-10" db="EMBL/GenBank/DDBJ databases">
        <authorList>
            <person name="Han B."/>
            <person name="Lu T."/>
            <person name="Zhao Q."/>
            <person name="Huang X."/>
            <person name="Zhao Y."/>
        </authorList>
    </citation>
    <scope>NUCLEOTIDE SEQUENCE</scope>
</reference>
<dbReference type="PANTHER" id="PTHR47926:SF414">
    <property type="entry name" value="PENTATRICOPEPTIDE REPEAT-CONTAINING PROTEIN DOT4, CHLOROPLASTIC-LIKE"/>
    <property type="match status" value="1"/>
</dbReference>
<protein>
    <recommendedName>
        <fullName evidence="3">Pentatricopeptide repeat-containing protein</fullName>
    </recommendedName>
</protein>
<proteinExistence type="predicted"/>
<dbReference type="GO" id="GO:0003723">
    <property type="term" value="F:RNA binding"/>
    <property type="evidence" value="ECO:0007669"/>
    <property type="project" value="InterPro"/>
</dbReference>
<evidence type="ECO:0000313" key="1">
    <source>
        <dbReference type="EMBL" id="CAD6341345.1"/>
    </source>
</evidence>
<dbReference type="InterPro" id="IPR046960">
    <property type="entry name" value="PPR_At4g14850-like_plant"/>
</dbReference>
<gene>
    <name evidence="1" type="ORF">NCGR_LOCUS65443</name>
</gene>